<dbReference type="EMBL" id="DRTM01000036">
    <property type="protein sequence ID" value="HHE75588.1"/>
    <property type="molecule type" value="Genomic_DNA"/>
</dbReference>
<dbReference type="NCBIfam" id="TIGR01460">
    <property type="entry name" value="HAD-SF-IIA"/>
    <property type="match status" value="1"/>
</dbReference>
<dbReference type="InterPro" id="IPR023214">
    <property type="entry name" value="HAD_sf"/>
</dbReference>
<organism evidence="1">
    <name type="scientific">Candidatus Aciduliprofundum boonei</name>
    <dbReference type="NCBI Taxonomy" id="379547"/>
    <lineage>
        <taxon>Archaea</taxon>
        <taxon>Methanobacteriati</taxon>
        <taxon>Thermoplasmatota</taxon>
        <taxon>DHVE2 group</taxon>
        <taxon>Candidatus Aciduliprofundum</taxon>
    </lineage>
</organism>
<proteinExistence type="predicted"/>
<dbReference type="Pfam" id="PF13242">
    <property type="entry name" value="Hydrolase_like"/>
    <property type="match status" value="1"/>
</dbReference>
<dbReference type="GO" id="GO:0005737">
    <property type="term" value="C:cytoplasm"/>
    <property type="evidence" value="ECO:0007669"/>
    <property type="project" value="TreeGrafter"/>
</dbReference>
<accession>A0A7J3TAJ9</accession>
<keyword evidence="1" id="KW-0378">Hydrolase</keyword>
<dbReference type="Gene3D" id="3.40.50.1000">
    <property type="entry name" value="HAD superfamily/HAD-like"/>
    <property type="match status" value="2"/>
</dbReference>
<dbReference type="AlphaFoldDB" id="A0A7J3TAJ9"/>
<dbReference type="PIRSF" id="PIRSF000915">
    <property type="entry name" value="PGP-type_phosphatase"/>
    <property type="match status" value="1"/>
</dbReference>
<dbReference type="InterPro" id="IPR036412">
    <property type="entry name" value="HAD-like_sf"/>
</dbReference>
<gene>
    <name evidence="1" type="ORF">ENL31_00485</name>
</gene>
<dbReference type="SUPFAM" id="SSF56784">
    <property type="entry name" value="HAD-like"/>
    <property type="match status" value="1"/>
</dbReference>
<reference evidence="1" key="1">
    <citation type="journal article" date="2020" name="mSystems">
        <title>Genome- and Community-Level Interaction Insights into Carbon Utilization and Element Cycling Functions of Hydrothermarchaeota in Hydrothermal Sediment.</title>
        <authorList>
            <person name="Zhou Z."/>
            <person name="Liu Y."/>
            <person name="Xu W."/>
            <person name="Pan J."/>
            <person name="Luo Z.H."/>
            <person name="Li M."/>
        </authorList>
    </citation>
    <scope>NUCLEOTIDE SEQUENCE [LARGE SCALE GENOMIC DNA]</scope>
    <source>
        <strain evidence="1">HyVt-85</strain>
    </source>
</reference>
<dbReference type="PANTHER" id="PTHR19288">
    <property type="entry name" value="4-NITROPHENYLPHOSPHATASE-RELATED"/>
    <property type="match status" value="1"/>
</dbReference>
<comment type="caution">
    <text evidence="1">The sequence shown here is derived from an EMBL/GenBank/DDBJ whole genome shotgun (WGS) entry which is preliminary data.</text>
</comment>
<sequence length="254" mass="28280">MKFIIDMDGVLYRGNKKIEGAGRLIEFLQDNKIPFLLATNNSTRTREMYVEKLKNMGMFVEKENIITSAFVTARILQEERRRAKALIVGEIGIFEELRRIGWDIVDYDSWSNAEYVVVGMDTTLTYKKLKAGCLAINKGAKFVATNDDRNFPSEEGLIPGAGSVVAALEAATGKKARVMGKPNEPYARILREILGEGEYWVVGDRLETDMVMADKLHAKKVLVLSGVVQEPSSNVDYNIANAGELVDILKELVG</sequence>
<name>A0A7J3TAJ9_9ARCH</name>
<protein>
    <submittedName>
        <fullName evidence="1">HAD-IIA family hydrolase</fullName>
    </submittedName>
</protein>
<dbReference type="PANTHER" id="PTHR19288:SF46">
    <property type="entry name" value="HALOACID DEHALOGENASE-LIKE HYDROLASE DOMAIN-CONTAINING PROTEIN 2"/>
    <property type="match status" value="1"/>
</dbReference>
<dbReference type="GO" id="GO:0016791">
    <property type="term" value="F:phosphatase activity"/>
    <property type="evidence" value="ECO:0007669"/>
    <property type="project" value="TreeGrafter"/>
</dbReference>
<dbReference type="InterPro" id="IPR006357">
    <property type="entry name" value="HAD-SF_hydro_IIA"/>
</dbReference>
<evidence type="ECO:0000313" key="1">
    <source>
        <dbReference type="EMBL" id="HHE75588.1"/>
    </source>
</evidence>
<dbReference type="Proteomes" id="UP000886130">
    <property type="component" value="Unassembled WGS sequence"/>
</dbReference>
<dbReference type="Pfam" id="PF13344">
    <property type="entry name" value="Hydrolase_6"/>
    <property type="match status" value="1"/>
</dbReference>